<dbReference type="PANTHER" id="PTHR11702:SF31">
    <property type="entry name" value="MITOCHONDRIAL RIBOSOME-ASSOCIATED GTPASE 2"/>
    <property type="match status" value="1"/>
</dbReference>
<evidence type="ECO:0000259" key="11">
    <source>
        <dbReference type="PROSITE" id="PS51883"/>
    </source>
</evidence>
<dbReference type="Pfam" id="PF01926">
    <property type="entry name" value="MMR_HSR1"/>
    <property type="match status" value="1"/>
</dbReference>
<dbReference type="PRINTS" id="PR00326">
    <property type="entry name" value="GTP1OBG"/>
</dbReference>
<dbReference type="EC" id="3.6.5.-" evidence="8"/>
<dbReference type="CDD" id="cd01898">
    <property type="entry name" value="Obg"/>
    <property type="match status" value="1"/>
</dbReference>
<evidence type="ECO:0000256" key="2">
    <source>
        <dbReference type="ARBA" id="ARBA00022490"/>
    </source>
</evidence>
<keyword evidence="4 8" id="KW-0547">Nucleotide-binding</keyword>
<keyword evidence="2 8" id="KW-0963">Cytoplasm</keyword>
<dbReference type="GO" id="GO:0005737">
    <property type="term" value="C:cytoplasm"/>
    <property type="evidence" value="ECO:0007669"/>
    <property type="project" value="UniProtKB-SubCell"/>
</dbReference>
<dbReference type="InterPro" id="IPR006073">
    <property type="entry name" value="GTP-bd"/>
</dbReference>
<feature type="domain" description="OBG-type G" evidence="10">
    <location>
        <begin position="159"/>
        <end position="324"/>
    </location>
</feature>
<evidence type="ECO:0000256" key="5">
    <source>
        <dbReference type="ARBA" id="ARBA00022801"/>
    </source>
</evidence>
<dbReference type="InterPro" id="IPR027417">
    <property type="entry name" value="P-loop_NTPase"/>
</dbReference>
<dbReference type="GO" id="GO:0003924">
    <property type="term" value="F:GTPase activity"/>
    <property type="evidence" value="ECO:0007669"/>
    <property type="project" value="UniProtKB-UniRule"/>
</dbReference>
<feature type="domain" description="Obg" evidence="11">
    <location>
        <begin position="1"/>
        <end position="158"/>
    </location>
</feature>
<protein>
    <recommendedName>
        <fullName evidence="8">GTPase Obg</fullName>
        <ecNumber evidence="8">3.6.5.-</ecNumber>
    </recommendedName>
    <alternativeName>
        <fullName evidence="8">GTP-binding protein Obg</fullName>
    </alternativeName>
</protein>
<comment type="caution">
    <text evidence="12">The sequence shown here is derived from an EMBL/GenBank/DDBJ whole genome shotgun (WGS) entry which is preliminary data.</text>
</comment>
<feature type="binding site" evidence="8">
    <location>
        <begin position="279"/>
        <end position="282"/>
    </location>
    <ligand>
        <name>GTP</name>
        <dbReference type="ChEBI" id="CHEBI:37565"/>
    </ligand>
</feature>
<dbReference type="InterPro" id="IPR036726">
    <property type="entry name" value="GTP1_OBG_dom_sf"/>
</dbReference>
<dbReference type="GO" id="GO:0043022">
    <property type="term" value="F:ribosome binding"/>
    <property type="evidence" value="ECO:0007669"/>
    <property type="project" value="UniProtKB-ARBA"/>
</dbReference>
<evidence type="ECO:0000256" key="8">
    <source>
        <dbReference type="HAMAP-Rule" id="MF_01454"/>
    </source>
</evidence>
<dbReference type="InterPro" id="IPR014100">
    <property type="entry name" value="GTP-bd_Obg/CgtA"/>
</dbReference>
<dbReference type="InterPro" id="IPR006169">
    <property type="entry name" value="GTP1_OBG_dom"/>
</dbReference>
<dbReference type="PROSITE" id="PS51710">
    <property type="entry name" value="G_OBG"/>
    <property type="match status" value="1"/>
</dbReference>
<dbReference type="AlphaFoldDB" id="A0AAE5CCB5"/>
<comment type="caution">
    <text evidence="8">Lacks conserved residue(s) required for the propagation of feature annotation.</text>
</comment>
<comment type="similarity">
    <text evidence="1 8">Belongs to the TRAFAC class OBG-HflX-like GTPase superfamily. OBG GTPase family.</text>
</comment>
<feature type="binding site" evidence="8">
    <location>
        <position position="172"/>
    </location>
    <ligand>
        <name>Mg(2+)</name>
        <dbReference type="ChEBI" id="CHEBI:18420"/>
    </ligand>
</feature>
<dbReference type="GO" id="GO:0005525">
    <property type="term" value="F:GTP binding"/>
    <property type="evidence" value="ECO:0007669"/>
    <property type="project" value="UniProtKB-UniRule"/>
</dbReference>
<name>A0AAE5CCB5_9BACT</name>
<evidence type="ECO:0000313" key="13">
    <source>
        <dbReference type="Proteomes" id="UP000702544"/>
    </source>
</evidence>
<organism evidence="12 13">
    <name type="scientific">Candidatus Kutchimonas denitrificans</name>
    <dbReference type="NCBI Taxonomy" id="3056748"/>
    <lineage>
        <taxon>Bacteria</taxon>
        <taxon>Pseudomonadati</taxon>
        <taxon>Gemmatimonadota</taxon>
        <taxon>Gemmatimonadia</taxon>
        <taxon>Candidatus Palauibacterales</taxon>
        <taxon>Candidatus Palauibacteraceae</taxon>
        <taxon>Candidatus Kutchimonas</taxon>
    </lineage>
</organism>
<dbReference type="NCBIfam" id="NF008956">
    <property type="entry name" value="PRK12299.1"/>
    <property type="match status" value="1"/>
</dbReference>
<dbReference type="Pfam" id="PF01018">
    <property type="entry name" value="GTP1_OBG"/>
    <property type="match status" value="1"/>
</dbReference>
<evidence type="ECO:0000256" key="9">
    <source>
        <dbReference type="SAM" id="MobiDB-lite"/>
    </source>
</evidence>
<dbReference type="SUPFAM" id="SSF52540">
    <property type="entry name" value="P-loop containing nucleoside triphosphate hydrolases"/>
    <property type="match status" value="1"/>
</dbReference>
<dbReference type="EMBL" id="JAACAK010000017">
    <property type="protein sequence ID" value="NIR73949.1"/>
    <property type="molecule type" value="Genomic_DNA"/>
</dbReference>
<dbReference type="SUPFAM" id="SSF82051">
    <property type="entry name" value="Obg GTP-binding protein N-terminal domain"/>
    <property type="match status" value="1"/>
</dbReference>
<dbReference type="GO" id="GO:0042254">
    <property type="term" value="P:ribosome biogenesis"/>
    <property type="evidence" value="ECO:0007669"/>
    <property type="project" value="UniProtKB-UniRule"/>
</dbReference>
<dbReference type="FunFam" id="2.70.210.12:FF:000001">
    <property type="entry name" value="GTPase Obg"/>
    <property type="match status" value="1"/>
</dbReference>
<keyword evidence="3 8" id="KW-0479">Metal-binding</keyword>
<dbReference type="NCBIfam" id="NF008955">
    <property type="entry name" value="PRK12297.1"/>
    <property type="match status" value="1"/>
</dbReference>
<feature type="binding site" evidence="8">
    <location>
        <begin position="190"/>
        <end position="194"/>
    </location>
    <ligand>
        <name>GTP</name>
        <dbReference type="ChEBI" id="CHEBI:37565"/>
    </ligand>
</feature>
<evidence type="ECO:0000256" key="3">
    <source>
        <dbReference type="ARBA" id="ARBA00022723"/>
    </source>
</evidence>
<evidence type="ECO:0000256" key="1">
    <source>
        <dbReference type="ARBA" id="ARBA00007699"/>
    </source>
</evidence>
<feature type="binding site" evidence="8">
    <location>
        <begin position="305"/>
        <end position="307"/>
    </location>
    <ligand>
        <name>GTP</name>
        <dbReference type="ChEBI" id="CHEBI:37565"/>
    </ligand>
</feature>
<dbReference type="Gene3D" id="2.70.210.12">
    <property type="entry name" value="GTP1/OBG domain"/>
    <property type="match status" value="1"/>
</dbReference>
<dbReference type="InterPro" id="IPR031167">
    <property type="entry name" value="G_OBG"/>
</dbReference>
<feature type="binding site" evidence="8">
    <location>
        <position position="192"/>
    </location>
    <ligand>
        <name>Mg(2+)</name>
        <dbReference type="ChEBI" id="CHEBI:18420"/>
    </ligand>
</feature>
<keyword evidence="7 8" id="KW-0342">GTP-binding</keyword>
<comment type="function">
    <text evidence="8">An essential GTPase which binds GTP, GDP and possibly (p)ppGpp with moderate affinity, with high nucleotide exchange rates and a fairly low GTP hydrolysis rate. Plays a role in control of the cell cycle, stress response, ribosome biogenesis and in those bacteria that undergo differentiation, in morphogenesis control.</text>
</comment>
<dbReference type="PROSITE" id="PS00905">
    <property type="entry name" value="GTP1_OBG"/>
    <property type="match status" value="1"/>
</dbReference>
<proteinExistence type="inferred from homology"/>
<keyword evidence="6 8" id="KW-0460">Magnesium</keyword>
<dbReference type="InterPro" id="IPR045086">
    <property type="entry name" value="OBG_GTPase"/>
</dbReference>
<reference evidence="12 13" key="1">
    <citation type="submission" date="2020-01" db="EMBL/GenBank/DDBJ databases">
        <title>Genomes assembled from Gulf of Kutch pelagic sediment metagenomes.</title>
        <authorList>
            <person name="Chandrashekar M."/>
            <person name="Mahajan M.S."/>
            <person name="Dave K.J."/>
            <person name="Vatsa P."/>
            <person name="Nathani N.M."/>
        </authorList>
    </citation>
    <scope>NUCLEOTIDE SEQUENCE [LARGE SCALE GENOMIC DNA]</scope>
    <source>
        <strain evidence="12">KS3-K002</strain>
    </source>
</reference>
<gene>
    <name evidence="12" type="primary">obgE</name>
    <name evidence="8" type="synonym">obg</name>
    <name evidence="12" type="ORF">GWO12_02355</name>
</gene>
<keyword evidence="5 8" id="KW-0378">Hydrolase</keyword>
<dbReference type="GO" id="GO:0000287">
    <property type="term" value="F:magnesium ion binding"/>
    <property type="evidence" value="ECO:0007669"/>
    <property type="project" value="InterPro"/>
</dbReference>
<feature type="region of interest" description="Disordered" evidence="9">
    <location>
        <begin position="116"/>
        <end position="144"/>
    </location>
</feature>
<evidence type="ECO:0000313" key="12">
    <source>
        <dbReference type="EMBL" id="NIR73949.1"/>
    </source>
</evidence>
<dbReference type="PIRSF" id="PIRSF002401">
    <property type="entry name" value="GTP_bd_Obg/CgtA"/>
    <property type="match status" value="1"/>
</dbReference>
<evidence type="ECO:0000259" key="10">
    <source>
        <dbReference type="PROSITE" id="PS51710"/>
    </source>
</evidence>
<evidence type="ECO:0000256" key="6">
    <source>
        <dbReference type="ARBA" id="ARBA00022842"/>
    </source>
</evidence>
<feature type="region of interest" description="Disordered" evidence="9">
    <location>
        <begin position="65"/>
        <end position="87"/>
    </location>
</feature>
<evidence type="ECO:0000256" key="7">
    <source>
        <dbReference type="ARBA" id="ARBA00023134"/>
    </source>
</evidence>
<accession>A0AAE5CCB5</accession>
<dbReference type="Gene3D" id="3.40.50.300">
    <property type="entry name" value="P-loop containing nucleotide triphosphate hydrolases"/>
    <property type="match status" value="1"/>
</dbReference>
<feature type="binding site" evidence="8">
    <location>
        <begin position="212"/>
        <end position="215"/>
    </location>
    <ligand>
        <name>GTP</name>
        <dbReference type="ChEBI" id="CHEBI:37565"/>
    </ligand>
</feature>
<dbReference type="InterPro" id="IPR006074">
    <property type="entry name" value="GTP1-OBG_CS"/>
</dbReference>
<comment type="cofactor">
    <cofactor evidence="8">
        <name>Mg(2+)</name>
        <dbReference type="ChEBI" id="CHEBI:18420"/>
    </cofactor>
</comment>
<dbReference type="HAMAP" id="MF_01454">
    <property type="entry name" value="GTPase_Obg"/>
    <property type="match status" value="1"/>
</dbReference>
<evidence type="ECO:0000256" key="4">
    <source>
        <dbReference type="ARBA" id="ARBA00022741"/>
    </source>
</evidence>
<comment type="subunit">
    <text evidence="8">Monomer.</text>
</comment>
<dbReference type="Proteomes" id="UP000702544">
    <property type="component" value="Unassembled WGS sequence"/>
</dbReference>
<dbReference type="PROSITE" id="PS51883">
    <property type="entry name" value="OBG"/>
    <property type="match status" value="1"/>
</dbReference>
<dbReference type="PANTHER" id="PTHR11702">
    <property type="entry name" value="DEVELOPMENTALLY REGULATED GTP-BINDING PROTEIN-RELATED"/>
    <property type="match status" value="1"/>
</dbReference>
<sequence>MLIDHAVIQVQGGDGGNGCVSFRREKFVPRGGPDGGDGGDGGDVVLIADPGLSTLLDYQYQQRYRAERGQHGQGKKRTGASGADAELRVPPGTVVKDADTGRQLGELLKPGDRLVVARGGRGGRGNASFATATRRAPREAEPGTPGVERRIELELKLIADVGLVGQPNAGKSTLLAALSAARPKIAAYPFTTLEPNLGVVQLSEGRTMVLADIPGIIEGAHEGKGLGLQFLRHIERTRTLAYLIPVDTGDPQAEYELLRSELAEYSRQLAEKPHCVAISKADLLSGEEAPPRVAAPMAFASYVLSGVARTGLQEFAEGLWSVVRRERQVEDESGSSER</sequence>
<dbReference type="NCBIfam" id="TIGR02729">
    <property type="entry name" value="Obg_CgtA"/>
    <property type="match status" value="1"/>
</dbReference>
<comment type="subcellular location">
    <subcellularLocation>
        <location evidence="8">Cytoplasm</location>
    </subcellularLocation>
</comment>